<dbReference type="InterPro" id="IPR011010">
    <property type="entry name" value="DNA_brk_join_enz"/>
</dbReference>
<dbReference type="AlphaFoldDB" id="A0A1Y4LPX4"/>
<dbReference type="Gene3D" id="1.10.443.10">
    <property type="entry name" value="Intergrase catalytic core"/>
    <property type="match status" value="1"/>
</dbReference>
<evidence type="ECO:0000256" key="3">
    <source>
        <dbReference type="ARBA" id="ARBA00023172"/>
    </source>
</evidence>
<comment type="subcellular location">
    <subcellularLocation>
        <location evidence="1">Cytoplasm</location>
    </subcellularLocation>
</comment>
<dbReference type="GO" id="GO:0003677">
    <property type="term" value="F:DNA binding"/>
    <property type="evidence" value="ECO:0007669"/>
    <property type="project" value="InterPro"/>
</dbReference>
<organism evidence="5 6">
    <name type="scientific">Butyricicoccus pullicaecorum</name>
    <dbReference type="NCBI Taxonomy" id="501571"/>
    <lineage>
        <taxon>Bacteria</taxon>
        <taxon>Bacillati</taxon>
        <taxon>Bacillota</taxon>
        <taxon>Clostridia</taxon>
        <taxon>Eubacteriales</taxon>
        <taxon>Butyricicoccaceae</taxon>
        <taxon>Butyricicoccus</taxon>
    </lineage>
</organism>
<evidence type="ECO:0000313" key="5">
    <source>
        <dbReference type="EMBL" id="OUP58744.1"/>
    </source>
</evidence>
<dbReference type="GO" id="GO:0005737">
    <property type="term" value="C:cytoplasm"/>
    <property type="evidence" value="ECO:0007669"/>
    <property type="project" value="UniProtKB-SubCell"/>
</dbReference>
<dbReference type="InterPro" id="IPR002104">
    <property type="entry name" value="Integrase_catalytic"/>
</dbReference>
<dbReference type="RefSeq" id="WP_087414852.1">
    <property type="nucleotide sequence ID" value="NZ_NFKL01000008.1"/>
</dbReference>
<feature type="domain" description="Tyr recombinase" evidence="4">
    <location>
        <begin position="197"/>
        <end position="441"/>
    </location>
</feature>
<dbReference type="InterPro" id="IPR050090">
    <property type="entry name" value="Tyrosine_recombinase_XerCD"/>
</dbReference>
<protein>
    <recommendedName>
        <fullName evidence="4">Tyr recombinase domain-containing protein</fullName>
    </recommendedName>
</protein>
<proteinExistence type="predicted"/>
<accession>A0A1Y4LPX4</accession>
<evidence type="ECO:0000256" key="2">
    <source>
        <dbReference type="ARBA" id="ARBA00022908"/>
    </source>
</evidence>
<dbReference type="PANTHER" id="PTHR30349">
    <property type="entry name" value="PHAGE INTEGRASE-RELATED"/>
    <property type="match status" value="1"/>
</dbReference>
<keyword evidence="2" id="KW-0229">DNA integration</keyword>
<dbReference type="Pfam" id="PF00589">
    <property type="entry name" value="Phage_integrase"/>
    <property type="match status" value="1"/>
</dbReference>
<dbReference type="SUPFAM" id="SSF56349">
    <property type="entry name" value="DNA breaking-rejoining enzymes"/>
    <property type="match status" value="1"/>
</dbReference>
<reference evidence="6" key="1">
    <citation type="submission" date="2017-04" db="EMBL/GenBank/DDBJ databases">
        <title>Function of individual gut microbiota members based on whole genome sequencing of pure cultures obtained from chicken caecum.</title>
        <authorList>
            <person name="Medvecky M."/>
            <person name="Cejkova D."/>
            <person name="Polansky O."/>
            <person name="Karasova D."/>
            <person name="Kubasova T."/>
            <person name="Cizek A."/>
            <person name="Rychlik I."/>
        </authorList>
    </citation>
    <scope>NUCLEOTIDE SEQUENCE [LARGE SCALE GENOMIC DNA]</scope>
    <source>
        <strain evidence="6">An179</strain>
    </source>
</reference>
<dbReference type="CDD" id="cd00397">
    <property type="entry name" value="DNA_BRE_C"/>
    <property type="match status" value="1"/>
</dbReference>
<sequence length="464" mass="54387">MTNKKVRVSYSEFKVGTLSSFRKIVTDEVTGEVILDKIVSCPIIRVYEDGFEYIVLYTNNMEPIQDAFEYLNYDLRHSPVTSRNKAAYALRLLYCFLELSAYSVRQIDHSTLRMFQYFLLGLGLNDAGAIGNARSTSTVNGYFSVYRGFFAKRGIPCDALFQSKSVTVSYVSDDIVNSEEFKRYTNNLKESSPLEHTVPKYISPDDFRNLYHIAVKTNDEEAQILFHLMYVYGLRLGEALGITTEDITEIRDNGKYVPVIFLRNRISDKNYQFCKGLMHPTIPEQYRSTDYNKSCHRIIITYDFYEKFVEYIERTHAEAMVRYPSNYEQGAADIVSYRDRPEANHYVFLNRYGRVLSDQTWNNKLRKYFQTAHIPMDAEIRENNLSHRFRHGFAMFHARFSKNPVSALELQKMLRHRSVSSTLVYYNPTPEDEFRIKTEFLNELYEMMPELKGGWYDADKTLYD</sequence>
<name>A0A1Y4LPX4_9FIRM</name>
<evidence type="ECO:0000259" key="4">
    <source>
        <dbReference type="PROSITE" id="PS51898"/>
    </source>
</evidence>
<comment type="caution">
    <text evidence="5">The sequence shown here is derived from an EMBL/GenBank/DDBJ whole genome shotgun (WGS) entry which is preliminary data.</text>
</comment>
<dbReference type="GO" id="GO:0006310">
    <property type="term" value="P:DNA recombination"/>
    <property type="evidence" value="ECO:0007669"/>
    <property type="project" value="UniProtKB-KW"/>
</dbReference>
<evidence type="ECO:0000313" key="6">
    <source>
        <dbReference type="Proteomes" id="UP000195326"/>
    </source>
</evidence>
<dbReference type="Proteomes" id="UP000195326">
    <property type="component" value="Unassembled WGS sequence"/>
</dbReference>
<keyword evidence="3" id="KW-0233">DNA recombination</keyword>
<dbReference type="PANTHER" id="PTHR30349:SF77">
    <property type="entry name" value="TYROSINE RECOMBINASE XERC"/>
    <property type="match status" value="1"/>
</dbReference>
<dbReference type="PROSITE" id="PS51898">
    <property type="entry name" value="TYR_RECOMBINASE"/>
    <property type="match status" value="1"/>
</dbReference>
<dbReference type="InterPro" id="IPR013762">
    <property type="entry name" value="Integrase-like_cat_sf"/>
</dbReference>
<evidence type="ECO:0000256" key="1">
    <source>
        <dbReference type="ARBA" id="ARBA00004496"/>
    </source>
</evidence>
<dbReference type="GO" id="GO:0015074">
    <property type="term" value="P:DNA integration"/>
    <property type="evidence" value="ECO:0007669"/>
    <property type="project" value="UniProtKB-KW"/>
</dbReference>
<gene>
    <name evidence="5" type="ORF">B5F15_06965</name>
</gene>
<dbReference type="EMBL" id="NFKL01000008">
    <property type="protein sequence ID" value="OUP58744.1"/>
    <property type="molecule type" value="Genomic_DNA"/>
</dbReference>